<dbReference type="EMBL" id="CAKASE010000043">
    <property type="protein sequence ID" value="CAG9558314.1"/>
    <property type="molecule type" value="Genomic_DNA"/>
</dbReference>
<comment type="caution">
    <text evidence="3">The sequence shown here is derived from an EMBL/GenBank/DDBJ whole genome shotgun (WGS) entry which is preliminary data.</text>
</comment>
<feature type="signal peptide" evidence="1">
    <location>
        <begin position="1"/>
        <end position="18"/>
    </location>
</feature>
<dbReference type="PANTHER" id="PTHR31927:SF2">
    <property type="entry name" value="FI07246P-RELATED"/>
    <property type="match status" value="1"/>
</dbReference>
<dbReference type="SMART" id="SM00690">
    <property type="entry name" value="DM5"/>
    <property type="match status" value="1"/>
</dbReference>
<feature type="chain" id="PRO_5035326127" evidence="1">
    <location>
        <begin position="19"/>
        <end position="355"/>
    </location>
</feature>
<evidence type="ECO:0000313" key="4">
    <source>
        <dbReference type="Proteomes" id="UP000789524"/>
    </source>
</evidence>
<evidence type="ECO:0000256" key="1">
    <source>
        <dbReference type="SAM" id="SignalP"/>
    </source>
</evidence>
<dbReference type="AlphaFoldDB" id="A0A8J2MEM8"/>
<name>A0A8J2MEM8_9NEOP</name>
<dbReference type="GO" id="GO:0040003">
    <property type="term" value="P:chitin-based cuticle development"/>
    <property type="evidence" value="ECO:0007669"/>
    <property type="project" value="TreeGrafter"/>
</dbReference>
<proteinExistence type="predicted"/>
<protein>
    <submittedName>
        <fullName evidence="3">(African queen) hypothetical protein</fullName>
    </submittedName>
</protein>
<dbReference type="Proteomes" id="UP000789524">
    <property type="component" value="Unassembled WGS sequence"/>
</dbReference>
<accession>A0A8J2MEM8</accession>
<keyword evidence="1" id="KW-0732">Signal</keyword>
<dbReference type="GO" id="GO:0008010">
    <property type="term" value="F:structural constituent of chitin-based larval cuticle"/>
    <property type="evidence" value="ECO:0007669"/>
    <property type="project" value="TreeGrafter"/>
</dbReference>
<evidence type="ECO:0000313" key="3">
    <source>
        <dbReference type="EMBL" id="CAG9558314.1"/>
    </source>
</evidence>
<dbReference type="Pfam" id="PF03103">
    <property type="entry name" value="DUF243"/>
    <property type="match status" value="1"/>
</dbReference>
<dbReference type="InterPro" id="IPR004145">
    <property type="entry name" value="DUF243"/>
</dbReference>
<keyword evidence="4" id="KW-1185">Reference proteome</keyword>
<dbReference type="GO" id="GO:0062129">
    <property type="term" value="C:chitin-based extracellular matrix"/>
    <property type="evidence" value="ECO:0007669"/>
    <property type="project" value="TreeGrafter"/>
</dbReference>
<reference evidence="3" key="1">
    <citation type="submission" date="2021-09" db="EMBL/GenBank/DDBJ databases">
        <authorList>
            <person name="Martin H S."/>
        </authorList>
    </citation>
    <scope>NUCLEOTIDE SEQUENCE</scope>
</reference>
<sequence length="355" mass="39864">MFLLKVASVIAVLQSVQGGYNYWKPDVRLELPNNPNSVQQTQNGFSNPLEQKISSSLSYKDYNFAQQQKYSDIRNNINNYQDNILHHNNIINPADRQFGPIGNEMNSNVFAGEVNRFFSSSNNAYMPLLGQGHEILTHQPPTAINAQNVQNLHLVPNLINANSNIATKFGLQNVNVQNNLPMNVNNQPPCNLRQNNQNLFENTASSTSFQSDVPEYLNSQSVTTYQNIYNPINTNPKSSLDNPNTSPSALQSSPVVTKNIYFHAPPPEFDETPIVPATEPPKKTFKIILIKLPSQSRNTAALETAYNKWGVSDDKTLIYVLVNNQDKSPQVPSYRPSEHEVLFVKYKGKDDESKL</sequence>
<dbReference type="OrthoDB" id="8030796at2759"/>
<gene>
    <name evidence="3" type="ORF">DCHRY22_LOCUS470</name>
</gene>
<organism evidence="3 4">
    <name type="scientific">Danaus chrysippus</name>
    <name type="common">African queen</name>
    <dbReference type="NCBI Taxonomy" id="151541"/>
    <lineage>
        <taxon>Eukaryota</taxon>
        <taxon>Metazoa</taxon>
        <taxon>Ecdysozoa</taxon>
        <taxon>Arthropoda</taxon>
        <taxon>Hexapoda</taxon>
        <taxon>Insecta</taxon>
        <taxon>Pterygota</taxon>
        <taxon>Neoptera</taxon>
        <taxon>Endopterygota</taxon>
        <taxon>Lepidoptera</taxon>
        <taxon>Glossata</taxon>
        <taxon>Ditrysia</taxon>
        <taxon>Papilionoidea</taxon>
        <taxon>Nymphalidae</taxon>
        <taxon>Danainae</taxon>
        <taxon>Danaini</taxon>
        <taxon>Danaina</taxon>
        <taxon>Danaus</taxon>
        <taxon>Anosia</taxon>
    </lineage>
</organism>
<evidence type="ECO:0000259" key="2">
    <source>
        <dbReference type="SMART" id="SM00690"/>
    </source>
</evidence>
<feature type="domain" description="DUF243" evidence="2">
    <location>
        <begin position="254"/>
        <end position="349"/>
    </location>
</feature>
<dbReference type="PANTHER" id="PTHR31927">
    <property type="entry name" value="FI07246P-RELATED-RELATED"/>
    <property type="match status" value="1"/>
</dbReference>